<dbReference type="CDD" id="cd07185">
    <property type="entry name" value="OmpA_C-like"/>
    <property type="match status" value="1"/>
</dbReference>
<dbReference type="InterPro" id="IPR011659">
    <property type="entry name" value="WD40"/>
</dbReference>
<dbReference type="InterPro" id="IPR011990">
    <property type="entry name" value="TPR-like_helical_dom_sf"/>
</dbReference>
<evidence type="ECO:0000259" key="5">
    <source>
        <dbReference type="PROSITE" id="PS51123"/>
    </source>
</evidence>
<dbReference type="PROSITE" id="PS51123">
    <property type="entry name" value="OMPA_2"/>
    <property type="match status" value="1"/>
</dbReference>
<comment type="caution">
    <text evidence="6">The sequence shown here is derived from an EMBL/GenBank/DDBJ whole genome shotgun (WGS) entry which is preliminary data.</text>
</comment>
<dbReference type="Gene3D" id="1.25.40.10">
    <property type="entry name" value="Tetratricopeptide repeat domain"/>
    <property type="match status" value="1"/>
</dbReference>
<dbReference type="Gene3D" id="3.30.1330.60">
    <property type="entry name" value="OmpA-like domain"/>
    <property type="match status" value="1"/>
</dbReference>
<name>A0ABT3IGR3_9BACT</name>
<organism evidence="6 7">
    <name type="scientific">Chitinophaga nivalis</name>
    <dbReference type="NCBI Taxonomy" id="2991709"/>
    <lineage>
        <taxon>Bacteria</taxon>
        <taxon>Pseudomonadati</taxon>
        <taxon>Bacteroidota</taxon>
        <taxon>Chitinophagia</taxon>
        <taxon>Chitinophagales</taxon>
        <taxon>Chitinophagaceae</taxon>
        <taxon>Chitinophaga</taxon>
    </lineage>
</organism>
<dbReference type="Pfam" id="PF00691">
    <property type="entry name" value="OmpA"/>
    <property type="match status" value="1"/>
</dbReference>
<evidence type="ECO:0000256" key="2">
    <source>
        <dbReference type="ARBA" id="ARBA00023136"/>
    </source>
</evidence>
<dbReference type="InterPro" id="IPR006665">
    <property type="entry name" value="OmpA-like"/>
</dbReference>
<comment type="subcellular location">
    <subcellularLocation>
        <location evidence="1">Cell outer membrane</location>
    </subcellularLocation>
</comment>
<proteinExistence type="predicted"/>
<dbReference type="InterPro" id="IPR050330">
    <property type="entry name" value="Bact_OuterMem_StrucFunc"/>
</dbReference>
<dbReference type="PRINTS" id="PR01021">
    <property type="entry name" value="OMPADOMAIN"/>
</dbReference>
<evidence type="ECO:0000313" key="7">
    <source>
        <dbReference type="Proteomes" id="UP001207742"/>
    </source>
</evidence>
<accession>A0ABT3IGR3</accession>
<keyword evidence="7" id="KW-1185">Reference proteome</keyword>
<gene>
    <name evidence="6" type="ORF">OL497_04490</name>
</gene>
<dbReference type="RefSeq" id="WP_264728161.1">
    <property type="nucleotide sequence ID" value="NZ_JAPDNR010000001.1"/>
</dbReference>
<sequence>MKKIGIILMFCLLAQPLWSQEQKSVARQAEEYYLRYEYARAAGLYKRLAAKKKVDILTLERLADSYRKINAYEEAANWYAKLVAMPEAQPEDGLYYGDMLKSQGKYEAAKAAYTQYAQKTNQQQQVADRIAGCDIAAQWIQNPTRDYIENVSSLNTARSDWGATWYPGGVVFMSDSLRRGILDADSRVNKNLYGRSKRPYYKLYLADSSNYGHVYISDLSAVFNQYRYHIGPVAFDAGYNTAYFTVTDPDRRIAVQKEKFKRGITIYGNRRLELFISHKNDKGKWEAPVAFAYNKPAAYSLGHAALSPDGHTLYFASDMPGGQGATDIWYSEQQSDGKWGVPQNCGAAINSAEEEAFPTIGPDGALYYSSKGRVGLGGFDIFKATGAKAQWSNPENLRYPVNSAGDDFYLVSKQNGSGFLSSNRIGGHGDDDIYRWASPEQTITPIPIPVLQIPLEATVCPPYRESCIYLYNKQRGIGWCFTAGPDGKFTTKLEAETDYVIRLTRGHQRDSIEFNTRGKKGPEVLQLAVCPEKQYKTGTTFILKNLYYDYDKSNIRPDAARVLDSLAGILQAHPTMRIELSAHTDSRGKSRYNQQLSQRRAAAAVNYLVQAGIARNRLVAKGYGAAHLLNHCKPGVKCTDAEHEENRRTEIKILHE</sequence>
<evidence type="ECO:0000256" key="4">
    <source>
        <dbReference type="PROSITE-ProRule" id="PRU00473"/>
    </source>
</evidence>
<protein>
    <submittedName>
        <fullName evidence="6">OmpA family protein</fullName>
    </submittedName>
</protein>
<dbReference type="SUPFAM" id="SSF69304">
    <property type="entry name" value="Tricorn protease N-terminal domain"/>
    <property type="match status" value="1"/>
</dbReference>
<keyword evidence="2 4" id="KW-0472">Membrane</keyword>
<dbReference type="PANTHER" id="PTHR30329">
    <property type="entry name" value="STATOR ELEMENT OF FLAGELLAR MOTOR COMPLEX"/>
    <property type="match status" value="1"/>
</dbReference>
<evidence type="ECO:0000313" key="6">
    <source>
        <dbReference type="EMBL" id="MCW3483136.1"/>
    </source>
</evidence>
<reference evidence="6 7" key="1">
    <citation type="submission" date="2022-10" db="EMBL/GenBank/DDBJ databases">
        <title>Chitinophaga nivalis PC15 sp. nov., isolated from Pyeongchang county, South Korea.</title>
        <authorList>
            <person name="Trinh H.N."/>
        </authorList>
    </citation>
    <scope>NUCLEOTIDE SEQUENCE [LARGE SCALE GENOMIC DNA]</scope>
    <source>
        <strain evidence="6 7">PC14</strain>
    </source>
</reference>
<dbReference type="SUPFAM" id="SSF48452">
    <property type="entry name" value="TPR-like"/>
    <property type="match status" value="1"/>
</dbReference>
<evidence type="ECO:0000256" key="1">
    <source>
        <dbReference type="ARBA" id="ARBA00004442"/>
    </source>
</evidence>
<dbReference type="SUPFAM" id="SSF103088">
    <property type="entry name" value="OmpA-like"/>
    <property type="match status" value="1"/>
</dbReference>
<dbReference type="EMBL" id="JAPDNS010000001">
    <property type="protein sequence ID" value="MCW3483136.1"/>
    <property type="molecule type" value="Genomic_DNA"/>
</dbReference>
<evidence type="ECO:0000256" key="3">
    <source>
        <dbReference type="ARBA" id="ARBA00023237"/>
    </source>
</evidence>
<dbReference type="Proteomes" id="UP001207742">
    <property type="component" value="Unassembled WGS sequence"/>
</dbReference>
<dbReference type="InterPro" id="IPR006664">
    <property type="entry name" value="OMP_bac"/>
</dbReference>
<feature type="domain" description="OmpA-like" evidence="5">
    <location>
        <begin position="535"/>
        <end position="656"/>
    </location>
</feature>
<dbReference type="PANTHER" id="PTHR30329:SF21">
    <property type="entry name" value="LIPOPROTEIN YIAD-RELATED"/>
    <property type="match status" value="1"/>
</dbReference>
<dbReference type="InterPro" id="IPR036737">
    <property type="entry name" value="OmpA-like_sf"/>
</dbReference>
<dbReference type="Pfam" id="PF07676">
    <property type="entry name" value="PD40"/>
    <property type="match status" value="2"/>
</dbReference>
<keyword evidence="3" id="KW-0998">Cell outer membrane</keyword>